<feature type="transmembrane region" description="Helical" evidence="1">
    <location>
        <begin position="77"/>
        <end position="96"/>
    </location>
</feature>
<dbReference type="OrthoDB" id="5399817at2759"/>
<dbReference type="GeneID" id="28824820"/>
<keyword evidence="1" id="KW-0812">Transmembrane</keyword>
<dbReference type="Proteomes" id="UP000070700">
    <property type="component" value="Unassembled WGS sequence"/>
</dbReference>
<name>A0A194X8N5_MOLSC</name>
<sequence>MPSTASKFFFFYAAITAAGTVLGHTQMGYNLVFPALKKAPNSPGVKAARIGWMECNQGFAFIALFCIKWANHGLTSYYDKIFFAIYTVAQIWTGIAYLRAGIYQPLVLLWGIPALVGIALLL</sequence>
<keyword evidence="3" id="KW-1185">Reference proteome</keyword>
<dbReference type="EMBL" id="KQ947416">
    <property type="protein sequence ID" value="KUJ16531.1"/>
    <property type="molecule type" value="Genomic_DNA"/>
</dbReference>
<keyword evidence="1" id="KW-0472">Membrane</keyword>
<feature type="transmembrane region" description="Helical" evidence="1">
    <location>
        <begin position="102"/>
        <end position="121"/>
    </location>
</feature>
<evidence type="ECO:0000256" key="1">
    <source>
        <dbReference type="SAM" id="Phobius"/>
    </source>
</evidence>
<evidence type="ECO:0000313" key="3">
    <source>
        <dbReference type="Proteomes" id="UP000070700"/>
    </source>
</evidence>
<protein>
    <submittedName>
        <fullName evidence="2">Uncharacterized protein</fullName>
    </submittedName>
</protein>
<keyword evidence="1" id="KW-1133">Transmembrane helix</keyword>
<evidence type="ECO:0000313" key="2">
    <source>
        <dbReference type="EMBL" id="KUJ16531.1"/>
    </source>
</evidence>
<dbReference type="KEGG" id="psco:LY89DRAFT_685477"/>
<dbReference type="RefSeq" id="XP_018070886.1">
    <property type="nucleotide sequence ID" value="XM_018215094.1"/>
</dbReference>
<gene>
    <name evidence="2" type="ORF">LY89DRAFT_685477</name>
</gene>
<accession>A0A194X8N5</accession>
<proteinExistence type="predicted"/>
<organism evidence="2 3">
    <name type="scientific">Mollisia scopiformis</name>
    <name type="common">Conifer needle endophyte fungus</name>
    <name type="synonym">Phialocephala scopiformis</name>
    <dbReference type="NCBI Taxonomy" id="149040"/>
    <lineage>
        <taxon>Eukaryota</taxon>
        <taxon>Fungi</taxon>
        <taxon>Dikarya</taxon>
        <taxon>Ascomycota</taxon>
        <taxon>Pezizomycotina</taxon>
        <taxon>Leotiomycetes</taxon>
        <taxon>Helotiales</taxon>
        <taxon>Mollisiaceae</taxon>
        <taxon>Mollisia</taxon>
    </lineage>
</organism>
<reference evidence="2 3" key="1">
    <citation type="submission" date="2015-10" db="EMBL/GenBank/DDBJ databases">
        <title>Full genome of DAOMC 229536 Phialocephala scopiformis, a fungal endophyte of spruce producing the potent anti-insectan compound rugulosin.</title>
        <authorList>
            <consortium name="DOE Joint Genome Institute"/>
            <person name="Walker A.K."/>
            <person name="Frasz S.L."/>
            <person name="Seifert K.A."/>
            <person name="Miller J.D."/>
            <person name="Mondo S.J."/>
            <person name="Labutti K."/>
            <person name="Lipzen A."/>
            <person name="Dockter R."/>
            <person name="Kennedy M."/>
            <person name="Grigoriev I.V."/>
            <person name="Spatafora J.W."/>
        </authorList>
    </citation>
    <scope>NUCLEOTIDE SEQUENCE [LARGE SCALE GENOMIC DNA]</scope>
    <source>
        <strain evidence="2 3">CBS 120377</strain>
    </source>
</reference>
<dbReference type="InParanoid" id="A0A194X8N5"/>
<dbReference type="AlphaFoldDB" id="A0A194X8N5"/>